<dbReference type="Gene3D" id="1.10.150.240">
    <property type="entry name" value="Putative phosphatase, domain 2"/>
    <property type="match status" value="1"/>
</dbReference>
<dbReference type="STRING" id="322505.SAMN04487836_14214"/>
<dbReference type="eggNOG" id="COG2827">
    <property type="taxonomic scope" value="Bacteria"/>
</dbReference>
<evidence type="ECO:0000313" key="2">
    <source>
        <dbReference type="EMBL" id="SEI55621.1"/>
    </source>
</evidence>
<dbReference type="InterPro" id="IPR023198">
    <property type="entry name" value="PGP-like_dom2"/>
</dbReference>
<dbReference type="eggNOG" id="COG0546">
    <property type="taxonomic scope" value="Bacteria"/>
</dbReference>
<dbReference type="SMART" id="SM00465">
    <property type="entry name" value="GIYc"/>
    <property type="match status" value="1"/>
</dbReference>
<organism evidence="2 3">
    <name type="scientific">Sharpea azabuensis</name>
    <dbReference type="NCBI Taxonomy" id="322505"/>
    <lineage>
        <taxon>Bacteria</taxon>
        <taxon>Bacillati</taxon>
        <taxon>Bacillota</taxon>
        <taxon>Erysipelotrichia</taxon>
        <taxon>Erysipelotrichales</taxon>
        <taxon>Coprobacillaceae</taxon>
        <taxon>Sharpea</taxon>
    </lineage>
</organism>
<dbReference type="GeneID" id="54119043"/>
<dbReference type="PANTHER" id="PTHR43434">
    <property type="entry name" value="PHOSPHOGLYCOLATE PHOSPHATASE"/>
    <property type="match status" value="1"/>
</dbReference>
<dbReference type="SUPFAM" id="SSF56784">
    <property type="entry name" value="HAD-like"/>
    <property type="match status" value="1"/>
</dbReference>
<dbReference type="NCBIfam" id="TIGR01549">
    <property type="entry name" value="HAD-SF-IA-v1"/>
    <property type="match status" value="1"/>
</dbReference>
<dbReference type="Proteomes" id="UP000183028">
    <property type="component" value="Unassembled WGS sequence"/>
</dbReference>
<accession>A0A1H6RII6</accession>
<dbReference type="InterPro" id="IPR035901">
    <property type="entry name" value="GIY-YIG_endonuc_sf"/>
</dbReference>
<feature type="domain" description="GIY-YIG" evidence="1">
    <location>
        <begin position="1"/>
        <end position="77"/>
    </location>
</feature>
<dbReference type="RefSeq" id="WP_081823024.1">
    <property type="nucleotide sequence ID" value="NZ_CACVPP010000007.1"/>
</dbReference>
<dbReference type="Pfam" id="PF13419">
    <property type="entry name" value="HAD_2"/>
    <property type="match status" value="1"/>
</dbReference>
<sequence>MNHYVYILECSDHSYYTGYTNDLMKRLTTHNKAKGAKYTKARLPVKLVYFEHFDDKSTALKKEYAIKQLTRKAKEELIMKGKAMKYILFDLDGTLTDSGEGIIKSVIHALNYYDIHLDLEDLKTFVGPPLSLSFKKYGIPDDEIEHAIKLFRDRYLTVGKFENHPYPGIIAMLEELKKEYKLFVATSKPEVTAIEILKHFDMDQYFEKIAGATSSHERETKHQVIDYLLNTIGDEHQFIMVGDTAFDVIGAKKAHIETIGVSWGYGKIEDLEKAGAIAIAKTPEELKKLLECYPL</sequence>
<dbReference type="EMBL" id="FNYK01000009">
    <property type="protein sequence ID" value="SEI55621.1"/>
    <property type="molecule type" value="Genomic_DNA"/>
</dbReference>
<dbReference type="Pfam" id="PF01541">
    <property type="entry name" value="GIY-YIG"/>
    <property type="match status" value="1"/>
</dbReference>
<reference evidence="3" key="1">
    <citation type="submission" date="2016-10" db="EMBL/GenBank/DDBJ databases">
        <authorList>
            <person name="Varghese N."/>
        </authorList>
    </citation>
    <scope>NUCLEOTIDE SEQUENCE [LARGE SCALE GENOMIC DNA]</scope>
    <source>
        <strain evidence="3">DSM 20406</strain>
    </source>
</reference>
<dbReference type="GO" id="GO:0004713">
    <property type="term" value="F:protein tyrosine kinase activity"/>
    <property type="evidence" value="ECO:0007669"/>
    <property type="project" value="TreeGrafter"/>
</dbReference>
<proteinExistence type="predicted"/>
<evidence type="ECO:0000313" key="3">
    <source>
        <dbReference type="Proteomes" id="UP000183028"/>
    </source>
</evidence>
<dbReference type="InterPro" id="IPR006439">
    <property type="entry name" value="HAD-SF_hydro_IA"/>
</dbReference>
<name>A0A1H6RII6_9FIRM</name>
<dbReference type="PANTHER" id="PTHR43434:SF20">
    <property type="entry name" value="5'-NUCLEOTIDASE"/>
    <property type="match status" value="1"/>
</dbReference>
<dbReference type="InterPro" id="IPR050155">
    <property type="entry name" value="HAD-like_hydrolase_sf"/>
</dbReference>
<dbReference type="CDD" id="cd10456">
    <property type="entry name" value="GIY-YIG_UPF0213"/>
    <property type="match status" value="1"/>
</dbReference>
<dbReference type="InterPro" id="IPR036412">
    <property type="entry name" value="HAD-like_sf"/>
</dbReference>
<evidence type="ECO:0000259" key="1">
    <source>
        <dbReference type="PROSITE" id="PS50164"/>
    </source>
</evidence>
<dbReference type="OrthoDB" id="9792518at2"/>
<dbReference type="AlphaFoldDB" id="A0A1H6RII6"/>
<dbReference type="InterPro" id="IPR041492">
    <property type="entry name" value="HAD_2"/>
</dbReference>
<gene>
    <name evidence="2" type="ORF">SAMN04487834_100930</name>
</gene>
<dbReference type="InterPro" id="IPR023214">
    <property type="entry name" value="HAD_sf"/>
</dbReference>
<dbReference type="InterPro" id="IPR000305">
    <property type="entry name" value="GIY-YIG_endonuc"/>
</dbReference>
<dbReference type="GO" id="GO:0005829">
    <property type="term" value="C:cytosol"/>
    <property type="evidence" value="ECO:0007669"/>
    <property type="project" value="TreeGrafter"/>
</dbReference>
<dbReference type="Gene3D" id="3.40.1440.10">
    <property type="entry name" value="GIY-YIG endonuclease"/>
    <property type="match status" value="1"/>
</dbReference>
<keyword evidence="3" id="KW-1185">Reference proteome</keyword>
<dbReference type="SUPFAM" id="SSF82771">
    <property type="entry name" value="GIY-YIG endonuclease"/>
    <property type="match status" value="1"/>
</dbReference>
<dbReference type="Gene3D" id="3.40.50.1000">
    <property type="entry name" value="HAD superfamily/HAD-like"/>
    <property type="match status" value="1"/>
</dbReference>
<dbReference type="PROSITE" id="PS50164">
    <property type="entry name" value="GIY_YIG"/>
    <property type="match status" value="1"/>
</dbReference>
<protein>
    <submittedName>
        <fullName evidence="2">Phosphoglycolate phosphatase</fullName>
    </submittedName>
</protein>